<keyword evidence="3" id="KW-0732">Signal</keyword>
<dbReference type="PANTHER" id="PTHR22906">
    <property type="entry name" value="PROPERDIN"/>
    <property type="match status" value="1"/>
</dbReference>
<dbReference type="WBParaSite" id="EVEC_0000952501-mRNA-1">
    <property type="protein sequence ID" value="EVEC_0000952501-mRNA-1"/>
    <property type="gene ID" value="EVEC_0000952501"/>
</dbReference>
<dbReference type="InterPro" id="IPR052065">
    <property type="entry name" value="Compl_asym_regulator"/>
</dbReference>
<dbReference type="SMART" id="SM00209">
    <property type="entry name" value="TSP1"/>
    <property type="match status" value="9"/>
</dbReference>
<protein>
    <submittedName>
        <fullName evidence="8">Thrombospondin type-1 domain-containing protein 7B</fullName>
    </submittedName>
</protein>
<dbReference type="InterPro" id="IPR000884">
    <property type="entry name" value="TSP1_rpt"/>
</dbReference>
<dbReference type="InterPro" id="IPR036383">
    <property type="entry name" value="TSP1_rpt_sf"/>
</dbReference>
<dbReference type="SUPFAM" id="SSF82895">
    <property type="entry name" value="TSP-1 type 1 repeat"/>
    <property type="match status" value="8"/>
</dbReference>
<sequence length="705" mass="79714">MFDRNSADENVALVPERPANPQDIIRALEIVPNCHYFDPVPPLYDEYIKSTDVVPQNQRIQLSATASATISGSGSWSPWTICSPRTVHQIRSQPCDYGRLINRRKCYYGSSYPAYRPAVIIQYNVPYPPMPYIHPECHTEEYDQILTRHVDQMRRICCVRSDTKMREIVKKPTTTYVPTCRQVCKWPDEEIVTIKHGTSAGHSSVSDVVGVPKSEWEQWSEWSVCSATCDHGTEMRHRKCSADQCPGDSYQVRPCDSLLPCKTWADWSQWSECRDLDGLFNGMFFKHLAEQAKEFAHVTASWVKIVVLAAISRVQVEHCETHPCGGWGPWGDWSMCSATCGRAEKTRRRYCTGIAGCSGPDQETRDCELKPCSEWGQWQPWSSCSVSCGMGVKERRRMCIGGLDCEGPEIDEAKCDGPACPEWMPWSPWSPCSATCGYGYSTRKRDCMADSIGCEGESVEIQVCNVEECATWSPWQEWGYCVKSSREEIRRRVCMGPTTGGCGPEDSYDVRSCQVPTEDMWEAWGYWSVCPPCGYGTQRRTRKCLSSWCRGSSVEEQVCDIPPCSTWGDWSPWGVCSATCGNGKKVRTRNCINGYECVGDAEEYQHCTGSYPCAEWNSWEEWSSCDSKCGVGQRTRTRQCIGSGYPTDQCQGPSHETSECLDRPCCEWTRWAEWTGCDRACGGGKTTRLRQCQRPGDCKCFQYVF</sequence>
<keyword evidence="5" id="KW-1015">Disulfide bond</keyword>
<keyword evidence="2" id="KW-0964">Secreted</keyword>
<name>A0A0N4VFK1_ENTVE</name>
<proteinExistence type="predicted"/>
<dbReference type="Proteomes" id="UP000274131">
    <property type="component" value="Unassembled WGS sequence"/>
</dbReference>
<dbReference type="Gene3D" id="2.20.100.10">
    <property type="entry name" value="Thrombospondin type-1 (TSP1) repeat"/>
    <property type="match status" value="7"/>
</dbReference>
<dbReference type="AlphaFoldDB" id="A0A0N4VFK1"/>
<keyword evidence="4" id="KW-0677">Repeat</keyword>
<evidence type="ECO:0000256" key="1">
    <source>
        <dbReference type="ARBA" id="ARBA00004613"/>
    </source>
</evidence>
<evidence type="ECO:0000313" key="7">
    <source>
        <dbReference type="Proteomes" id="UP000274131"/>
    </source>
</evidence>
<evidence type="ECO:0000256" key="2">
    <source>
        <dbReference type="ARBA" id="ARBA00022525"/>
    </source>
</evidence>
<evidence type="ECO:0000313" key="6">
    <source>
        <dbReference type="EMBL" id="VDD94184.1"/>
    </source>
</evidence>
<comment type="subcellular location">
    <subcellularLocation>
        <location evidence="1">Secreted</location>
    </subcellularLocation>
</comment>
<organism evidence="8">
    <name type="scientific">Enterobius vermicularis</name>
    <name type="common">Human pinworm</name>
    <dbReference type="NCBI Taxonomy" id="51028"/>
    <lineage>
        <taxon>Eukaryota</taxon>
        <taxon>Metazoa</taxon>
        <taxon>Ecdysozoa</taxon>
        <taxon>Nematoda</taxon>
        <taxon>Chromadorea</taxon>
        <taxon>Rhabditida</taxon>
        <taxon>Spirurina</taxon>
        <taxon>Oxyuridomorpha</taxon>
        <taxon>Oxyuroidea</taxon>
        <taxon>Oxyuridae</taxon>
        <taxon>Enterobius</taxon>
    </lineage>
</organism>
<dbReference type="PRINTS" id="PR01705">
    <property type="entry name" value="TSP1REPEAT"/>
</dbReference>
<gene>
    <name evidence="6" type="ORF">EVEC_LOCUS8935</name>
</gene>
<evidence type="ECO:0000256" key="5">
    <source>
        <dbReference type="ARBA" id="ARBA00023157"/>
    </source>
</evidence>
<dbReference type="PROSITE" id="PS50092">
    <property type="entry name" value="TSP1"/>
    <property type="match status" value="8"/>
</dbReference>
<accession>A0A0N4VFK1</accession>
<evidence type="ECO:0000256" key="3">
    <source>
        <dbReference type="ARBA" id="ARBA00022729"/>
    </source>
</evidence>
<dbReference type="STRING" id="51028.A0A0N4VFK1"/>
<evidence type="ECO:0000313" key="8">
    <source>
        <dbReference type="WBParaSite" id="EVEC_0000952501-mRNA-1"/>
    </source>
</evidence>
<dbReference type="EMBL" id="UXUI01009703">
    <property type="protein sequence ID" value="VDD94184.1"/>
    <property type="molecule type" value="Genomic_DNA"/>
</dbReference>
<dbReference type="Pfam" id="PF00090">
    <property type="entry name" value="TSP_1"/>
    <property type="match status" value="8"/>
</dbReference>
<dbReference type="OrthoDB" id="6273859at2759"/>
<dbReference type="PANTHER" id="PTHR22906:SF43">
    <property type="entry name" value="PROPERDIN"/>
    <property type="match status" value="1"/>
</dbReference>
<evidence type="ECO:0000256" key="4">
    <source>
        <dbReference type="ARBA" id="ARBA00022737"/>
    </source>
</evidence>
<keyword evidence="7" id="KW-1185">Reference proteome</keyword>
<reference evidence="6 7" key="2">
    <citation type="submission" date="2018-10" db="EMBL/GenBank/DDBJ databases">
        <authorList>
            <consortium name="Pathogen Informatics"/>
        </authorList>
    </citation>
    <scope>NUCLEOTIDE SEQUENCE [LARGE SCALE GENOMIC DNA]</scope>
</reference>
<reference evidence="8" key="1">
    <citation type="submission" date="2017-02" db="UniProtKB">
        <authorList>
            <consortium name="WormBaseParasite"/>
        </authorList>
    </citation>
    <scope>IDENTIFICATION</scope>
</reference>